<dbReference type="eggNOG" id="KOG2711">
    <property type="taxonomic scope" value="Eukaryota"/>
</dbReference>
<dbReference type="GO" id="GO:0046168">
    <property type="term" value="P:glycerol-3-phosphate catabolic process"/>
    <property type="evidence" value="ECO:0007669"/>
    <property type="project" value="UniProtKB-UniRule"/>
</dbReference>
<dbReference type="OrthoDB" id="10263760at2759"/>
<evidence type="ECO:0000256" key="6">
    <source>
        <dbReference type="ARBA" id="ARBA00048683"/>
    </source>
</evidence>
<dbReference type="GO" id="GO:0005829">
    <property type="term" value="C:cytosol"/>
    <property type="evidence" value="ECO:0007669"/>
    <property type="project" value="TreeGrafter"/>
</dbReference>
<proteinExistence type="inferred from homology"/>
<dbReference type="InterPro" id="IPR011128">
    <property type="entry name" value="G3P_DH_NAD-dep_N"/>
</dbReference>
<feature type="domain" description="Glycerol-3-phosphate dehydrogenase NAD-dependent N-terminal" evidence="14">
    <location>
        <begin position="20"/>
        <end position="177"/>
    </location>
</feature>
<evidence type="ECO:0000256" key="2">
    <source>
        <dbReference type="ARBA" id="ARBA00011738"/>
    </source>
</evidence>
<sequence length="367" mass="39398">MLSANGKVNANELLYLKKAVVFGSGAFGTALATVLAKKCREVCVWHIKEEEAQLVNRKRENMMYLKGVKLASNITFTSNVEQAYKDAEIILFVIPTQFLRGFFQKSGGNLITYAKEKCVPVLVCTKGIERSTLKFPAQIVGEFFADYPLSVLAGPSFAIEVAAGIFTCVGIASADINQARRLQRIMTTGDRTFVCWATTDTIGFEVASAVKNVLAIGSGVANGLGMGFNARAALITRGLLEIRDLTGALGGDGSAVFGLAGLGDLQLTCSSELSRNFTVGKRLGEGTSIEEIQRTSKAVAEGVATAEPLMRLAQQLKVSMPLCKEIYKIVYEKKNPRDAIADLLSCGLQDEGLPALFKKSSATLSKL</sequence>
<reference evidence="16 17" key="1">
    <citation type="journal article" date="2015" name="Sci. Rep.">
        <title>The genome of Leishmania panamensis: insights into genomics of the L. (Viannia) subgenus.</title>
        <authorList>
            <person name="Llanes A."/>
            <person name="Restrepo C.M."/>
            <person name="Vecchio G.D."/>
            <person name="Anguizola F.J."/>
            <person name="Lleonart R."/>
        </authorList>
    </citation>
    <scope>NUCLEOTIDE SEQUENCE [LARGE SCALE GENOMIC DNA]</scope>
    <source>
        <strain evidence="16 17">MHOM/PA/94/PSC-1</strain>
    </source>
</reference>
<evidence type="ECO:0000256" key="10">
    <source>
        <dbReference type="PIRSR" id="PIRSR000114-2"/>
    </source>
</evidence>
<evidence type="ECO:0000313" key="16">
    <source>
        <dbReference type="EMBL" id="AIN96116.1"/>
    </source>
</evidence>
<evidence type="ECO:0000256" key="1">
    <source>
        <dbReference type="ARBA" id="ARBA00011009"/>
    </source>
</evidence>
<dbReference type="SUPFAM" id="SSF51735">
    <property type="entry name" value="NAD(P)-binding Rossmann-fold domains"/>
    <property type="match status" value="1"/>
</dbReference>
<evidence type="ECO:0000259" key="15">
    <source>
        <dbReference type="Pfam" id="PF07479"/>
    </source>
</evidence>
<feature type="binding site" evidence="10">
    <location>
        <begin position="275"/>
        <end position="276"/>
    </location>
    <ligand>
        <name>substrate</name>
    </ligand>
</feature>
<dbReference type="PANTHER" id="PTHR11728:SF1">
    <property type="entry name" value="GLYCEROL-3-PHOSPHATE DEHYDROGENASE [NAD(+)] 2, CHLOROPLASTIC"/>
    <property type="match status" value="1"/>
</dbReference>
<dbReference type="PIRSF" id="PIRSF000114">
    <property type="entry name" value="Glycerol-3-P_dh"/>
    <property type="match status" value="1"/>
</dbReference>
<dbReference type="EC" id="1.1.1.8" evidence="13"/>
<dbReference type="PRINTS" id="PR00077">
    <property type="entry name" value="GPDHDRGNASE"/>
</dbReference>
<dbReference type="GO" id="GO:0005975">
    <property type="term" value="P:carbohydrate metabolic process"/>
    <property type="evidence" value="ECO:0007669"/>
    <property type="project" value="InterPro"/>
</dbReference>
<keyword evidence="5" id="KW-0576">Peroxisome</keyword>
<dbReference type="SUPFAM" id="SSF48179">
    <property type="entry name" value="6-phosphogluconate dehydrogenase C-terminal domain-like"/>
    <property type="match status" value="1"/>
</dbReference>
<dbReference type="VEuPathDB" id="TriTrypDB:LPMP_100470"/>
<keyword evidence="17" id="KW-1185">Reference proteome</keyword>
<keyword evidence="8" id="KW-0327">Glycosome</keyword>
<dbReference type="FunFam" id="1.10.1040.10:FF:000001">
    <property type="entry name" value="Glycerol-3-phosphate dehydrogenase [NAD(P)+]"/>
    <property type="match status" value="1"/>
</dbReference>
<dbReference type="PROSITE" id="PS00957">
    <property type="entry name" value="NAD_G3PDH"/>
    <property type="match status" value="1"/>
</dbReference>
<evidence type="ECO:0000256" key="13">
    <source>
        <dbReference type="RuleBase" id="RU361243"/>
    </source>
</evidence>
<feature type="binding site" evidence="11">
    <location>
        <begin position="23"/>
        <end position="28"/>
    </location>
    <ligand>
        <name>NAD(+)</name>
        <dbReference type="ChEBI" id="CHEBI:57540"/>
    </ligand>
</feature>
<feature type="domain" description="Glycerol-3-phosphate dehydrogenase NAD-dependent C-terminal" evidence="15">
    <location>
        <begin position="200"/>
        <end position="340"/>
    </location>
</feature>
<dbReference type="GO" id="GO:0051287">
    <property type="term" value="F:NAD binding"/>
    <property type="evidence" value="ECO:0007669"/>
    <property type="project" value="UniProtKB-UniRule"/>
</dbReference>
<evidence type="ECO:0000256" key="12">
    <source>
        <dbReference type="RuleBase" id="RU000437"/>
    </source>
</evidence>
<dbReference type="Pfam" id="PF01210">
    <property type="entry name" value="NAD_Gly3P_dh_N"/>
    <property type="match status" value="1"/>
</dbReference>
<name>A0A088S3Q4_LEIPA</name>
<feature type="binding site" evidence="10">
    <location>
        <position position="126"/>
    </location>
    <ligand>
        <name>substrate</name>
    </ligand>
</feature>
<evidence type="ECO:0000256" key="5">
    <source>
        <dbReference type="ARBA" id="ARBA00023140"/>
    </source>
</evidence>
<feature type="binding site" evidence="11">
    <location>
        <position position="158"/>
    </location>
    <ligand>
        <name>NAD(+)</name>
        <dbReference type="ChEBI" id="CHEBI:57540"/>
    </ligand>
</feature>
<evidence type="ECO:0000313" key="17">
    <source>
        <dbReference type="Proteomes" id="UP000063063"/>
    </source>
</evidence>
<gene>
    <name evidence="16" type="primary">GPD</name>
    <name evidence="16" type="ORF">LPMP_100470</name>
</gene>
<dbReference type="Pfam" id="PF07479">
    <property type="entry name" value="NAD_Gly3P_dh_C"/>
    <property type="match status" value="1"/>
</dbReference>
<organism evidence="16 17">
    <name type="scientific">Leishmania panamensis</name>
    <dbReference type="NCBI Taxonomy" id="5679"/>
    <lineage>
        <taxon>Eukaryota</taxon>
        <taxon>Discoba</taxon>
        <taxon>Euglenozoa</taxon>
        <taxon>Kinetoplastea</taxon>
        <taxon>Metakinetoplastina</taxon>
        <taxon>Trypanosomatida</taxon>
        <taxon>Trypanosomatidae</taxon>
        <taxon>Leishmaniinae</taxon>
        <taxon>Leishmania</taxon>
        <taxon>Leishmania guyanensis species complex</taxon>
    </lineage>
</organism>
<evidence type="ECO:0000256" key="7">
    <source>
        <dbReference type="ARBA" id="ARBA00060503"/>
    </source>
</evidence>
<keyword evidence="4 11" id="KW-0520">NAD</keyword>
<protein>
    <recommendedName>
        <fullName evidence="13">Glycerol-3-phosphate dehydrogenase [NAD(+)]</fullName>
        <ecNumber evidence="13">1.1.1.8</ecNumber>
    </recommendedName>
</protein>
<dbReference type="GO" id="GO:0141152">
    <property type="term" value="F:glycerol-3-phosphate dehydrogenase (NAD+) activity"/>
    <property type="evidence" value="ECO:0007669"/>
    <property type="project" value="UniProtKB-UniRule"/>
</dbReference>
<dbReference type="KEGG" id="lpan:LPMP_100470"/>
<feature type="active site" description="Proton acceptor" evidence="9">
    <location>
        <position position="211"/>
    </location>
</feature>
<dbReference type="NCBIfam" id="NF000942">
    <property type="entry name" value="PRK00094.1-4"/>
    <property type="match status" value="1"/>
</dbReference>
<dbReference type="Proteomes" id="UP000063063">
    <property type="component" value="Chromosome 10"/>
</dbReference>
<comment type="similarity">
    <text evidence="1 12">Belongs to the NAD-dependent glycerol-3-phosphate dehydrogenase family.</text>
</comment>
<evidence type="ECO:0000256" key="8">
    <source>
        <dbReference type="ARBA" id="ARBA00084116"/>
    </source>
</evidence>
<dbReference type="HAMAP" id="MF_00394">
    <property type="entry name" value="NAD_Glyc3P_dehydrog"/>
    <property type="match status" value="1"/>
</dbReference>
<dbReference type="InterPro" id="IPR006168">
    <property type="entry name" value="G3P_DH_NAD-dep"/>
</dbReference>
<evidence type="ECO:0000256" key="3">
    <source>
        <dbReference type="ARBA" id="ARBA00023002"/>
    </source>
</evidence>
<dbReference type="VEuPathDB" id="TriTrypDB:LPAL13_100010900"/>
<keyword evidence="3 12" id="KW-0560">Oxidoreductase</keyword>
<dbReference type="GO" id="GO:0020015">
    <property type="term" value="C:glycosome"/>
    <property type="evidence" value="ECO:0007669"/>
    <property type="project" value="UniProtKB-SubCell"/>
</dbReference>
<evidence type="ECO:0000256" key="11">
    <source>
        <dbReference type="PIRSR" id="PIRSR000114-3"/>
    </source>
</evidence>
<dbReference type="InterPro" id="IPR036291">
    <property type="entry name" value="NAD(P)-bd_dom_sf"/>
</dbReference>
<comment type="catalytic activity">
    <reaction evidence="6 13">
        <text>sn-glycerol 3-phosphate + NAD(+) = dihydroxyacetone phosphate + NADH + H(+)</text>
        <dbReference type="Rhea" id="RHEA:11092"/>
        <dbReference type="ChEBI" id="CHEBI:15378"/>
        <dbReference type="ChEBI" id="CHEBI:57540"/>
        <dbReference type="ChEBI" id="CHEBI:57597"/>
        <dbReference type="ChEBI" id="CHEBI:57642"/>
        <dbReference type="ChEBI" id="CHEBI:57945"/>
        <dbReference type="EC" id="1.1.1.8"/>
    </reaction>
</comment>
<feature type="binding site" evidence="11">
    <location>
        <position position="98"/>
    </location>
    <ligand>
        <name>NAD(+)</name>
        <dbReference type="ChEBI" id="CHEBI:57540"/>
    </ligand>
</feature>
<evidence type="ECO:0000256" key="9">
    <source>
        <dbReference type="PIRSR" id="PIRSR000114-1"/>
    </source>
</evidence>
<evidence type="ECO:0000256" key="4">
    <source>
        <dbReference type="ARBA" id="ARBA00023027"/>
    </source>
</evidence>
<dbReference type="NCBIfam" id="NF000940">
    <property type="entry name" value="PRK00094.1-2"/>
    <property type="match status" value="1"/>
</dbReference>
<dbReference type="PANTHER" id="PTHR11728">
    <property type="entry name" value="GLYCEROL-3-PHOSPHATE DEHYDROGENASE"/>
    <property type="match status" value="1"/>
</dbReference>
<dbReference type="Gene3D" id="3.40.50.720">
    <property type="entry name" value="NAD(P)-binding Rossmann-like Domain"/>
    <property type="match status" value="1"/>
</dbReference>
<dbReference type="EMBL" id="CP009379">
    <property type="protein sequence ID" value="AIN96116.1"/>
    <property type="molecule type" value="Genomic_DNA"/>
</dbReference>
<dbReference type="InterPro" id="IPR006109">
    <property type="entry name" value="G3P_DH_NAD-dep_C"/>
</dbReference>
<dbReference type="Gene3D" id="1.10.1040.10">
    <property type="entry name" value="N-(1-d-carboxylethyl)-l-norvaline Dehydrogenase, domain 2"/>
    <property type="match status" value="1"/>
</dbReference>
<feature type="binding site" evidence="11">
    <location>
        <position position="275"/>
    </location>
    <ligand>
        <name>NAD(+)</name>
        <dbReference type="ChEBI" id="CHEBI:57540"/>
    </ligand>
</feature>
<comment type="subcellular location">
    <subcellularLocation>
        <location evidence="7">Glycosome</location>
    </subcellularLocation>
</comment>
<accession>A0A088S3Q4</accession>
<dbReference type="GeneID" id="22572783"/>
<dbReference type="InterPro" id="IPR008927">
    <property type="entry name" value="6-PGluconate_DH-like_C_sf"/>
</dbReference>
<dbReference type="InterPro" id="IPR013328">
    <property type="entry name" value="6PGD_dom2"/>
</dbReference>
<comment type="subunit">
    <text evidence="2">Homodimer.</text>
</comment>
<evidence type="ECO:0000259" key="14">
    <source>
        <dbReference type="Pfam" id="PF01210"/>
    </source>
</evidence>
<dbReference type="RefSeq" id="XP_010696769.1">
    <property type="nucleotide sequence ID" value="XM_010698467.1"/>
</dbReference>
<dbReference type="AlphaFoldDB" id="A0A088S3Q4"/>
<dbReference type="FunFam" id="3.40.50.720:FF:000019">
    <property type="entry name" value="Glycerol-3-phosphate dehydrogenase [NAD(P)+]"/>
    <property type="match status" value="1"/>
</dbReference>